<keyword evidence="6 8" id="KW-1133">Transmembrane helix</keyword>
<feature type="transmembrane region" description="Helical" evidence="8">
    <location>
        <begin position="175"/>
        <end position="196"/>
    </location>
</feature>
<keyword evidence="7 8" id="KW-0472">Membrane</keyword>
<evidence type="ECO:0000256" key="3">
    <source>
        <dbReference type="ARBA" id="ARBA00022475"/>
    </source>
</evidence>
<dbReference type="GO" id="GO:0055085">
    <property type="term" value="P:transmembrane transport"/>
    <property type="evidence" value="ECO:0007669"/>
    <property type="project" value="InterPro"/>
</dbReference>
<dbReference type="Gene3D" id="1.10.3720.10">
    <property type="entry name" value="MetI-like"/>
    <property type="match status" value="2"/>
</dbReference>
<feature type="domain" description="ABC transmembrane type-1" evidence="9">
    <location>
        <begin position="1"/>
        <end position="196"/>
    </location>
</feature>
<keyword evidence="3" id="KW-1003">Cell membrane</keyword>
<evidence type="ECO:0000256" key="5">
    <source>
        <dbReference type="ARBA" id="ARBA00022692"/>
    </source>
</evidence>
<feature type="transmembrane region" description="Helical" evidence="8">
    <location>
        <begin position="282"/>
        <end position="308"/>
    </location>
</feature>
<dbReference type="PANTHER" id="PTHR43357">
    <property type="entry name" value="INNER MEMBRANE ABC TRANSPORTER PERMEASE PROTEIN YDCV"/>
    <property type="match status" value="1"/>
</dbReference>
<dbReference type="PANTHER" id="PTHR43357:SF4">
    <property type="entry name" value="INNER MEMBRANE ABC TRANSPORTER PERMEASE PROTEIN YDCV"/>
    <property type="match status" value="1"/>
</dbReference>
<dbReference type="InterPro" id="IPR000515">
    <property type="entry name" value="MetI-like"/>
</dbReference>
<feature type="transmembrane region" description="Helical" evidence="8">
    <location>
        <begin position="75"/>
        <end position="98"/>
    </location>
</feature>
<feature type="transmembrane region" description="Helical" evidence="8">
    <location>
        <begin position="320"/>
        <end position="341"/>
    </location>
</feature>
<feature type="domain" description="ABC transmembrane type-1" evidence="9">
    <location>
        <begin position="282"/>
        <end position="475"/>
    </location>
</feature>
<dbReference type="SUPFAM" id="SSF161098">
    <property type="entry name" value="MetI-like"/>
    <property type="match status" value="2"/>
</dbReference>
<feature type="transmembrane region" description="Helical" evidence="8">
    <location>
        <begin position="409"/>
        <end position="431"/>
    </location>
</feature>
<reference evidence="10" key="1">
    <citation type="submission" date="2019-03" db="EMBL/GenBank/DDBJ databases">
        <authorList>
            <person name="Hao L."/>
        </authorList>
    </citation>
    <scope>NUCLEOTIDE SEQUENCE</scope>
</reference>
<protein>
    <submittedName>
        <fullName evidence="10">Putative 2-aminoethylphosphonate transport system permease protein PhnU</fullName>
    </submittedName>
</protein>
<evidence type="ECO:0000256" key="4">
    <source>
        <dbReference type="ARBA" id="ARBA00022519"/>
    </source>
</evidence>
<evidence type="ECO:0000256" key="7">
    <source>
        <dbReference type="ARBA" id="ARBA00023136"/>
    </source>
</evidence>
<dbReference type="Pfam" id="PF00528">
    <property type="entry name" value="BPD_transp_1"/>
    <property type="match status" value="1"/>
</dbReference>
<evidence type="ECO:0000256" key="8">
    <source>
        <dbReference type="SAM" id="Phobius"/>
    </source>
</evidence>
<feature type="transmembrane region" description="Helical" evidence="8">
    <location>
        <begin position="353"/>
        <end position="372"/>
    </location>
</feature>
<keyword evidence="2" id="KW-0813">Transport</keyword>
<keyword evidence="5 8" id="KW-0812">Transmembrane</keyword>
<keyword evidence="4" id="KW-0997">Cell inner membrane</keyword>
<dbReference type="GO" id="GO:0005886">
    <property type="term" value="C:plasma membrane"/>
    <property type="evidence" value="ECO:0007669"/>
    <property type="project" value="UniProtKB-SubCell"/>
</dbReference>
<dbReference type="InterPro" id="IPR035906">
    <property type="entry name" value="MetI-like_sf"/>
</dbReference>
<dbReference type="AlphaFoldDB" id="A0A485M3F8"/>
<gene>
    <name evidence="10" type="primary">phnU</name>
    <name evidence="10" type="ORF">SCFA_670001</name>
</gene>
<proteinExistence type="predicted"/>
<name>A0A485M3F8_9ZZZZ</name>
<evidence type="ECO:0000313" key="10">
    <source>
        <dbReference type="EMBL" id="VFU17551.1"/>
    </source>
</evidence>
<dbReference type="EMBL" id="CAADRM010000133">
    <property type="protein sequence ID" value="VFU17551.1"/>
    <property type="molecule type" value="Genomic_DNA"/>
</dbReference>
<evidence type="ECO:0000259" key="9">
    <source>
        <dbReference type="PROSITE" id="PS50928"/>
    </source>
</evidence>
<feature type="transmembrane region" description="Helical" evidence="8">
    <location>
        <begin position="132"/>
        <end position="154"/>
    </location>
</feature>
<comment type="subcellular location">
    <subcellularLocation>
        <location evidence="1">Cell inner membrane</location>
        <topology evidence="1">Multi-pass membrane protein</topology>
    </subcellularLocation>
</comment>
<dbReference type="PROSITE" id="PS50928">
    <property type="entry name" value="ABC_TM1"/>
    <property type="match status" value="2"/>
</dbReference>
<feature type="transmembrane region" description="Helical" evidence="8">
    <location>
        <begin position="451"/>
        <end position="475"/>
    </location>
</feature>
<organism evidence="10">
    <name type="scientific">anaerobic digester metagenome</name>
    <dbReference type="NCBI Taxonomy" id="1263854"/>
    <lineage>
        <taxon>unclassified sequences</taxon>
        <taxon>metagenomes</taxon>
        <taxon>ecological metagenomes</taxon>
    </lineage>
</organism>
<evidence type="ECO:0000256" key="2">
    <source>
        <dbReference type="ARBA" id="ARBA00022448"/>
    </source>
</evidence>
<feature type="transmembrane region" description="Helical" evidence="8">
    <location>
        <begin position="226"/>
        <end position="248"/>
    </location>
</feature>
<accession>A0A485M3F8</accession>
<dbReference type="CDD" id="cd06261">
    <property type="entry name" value="TM_PBP2"/>
    <property type="match status" value="2"/>
</dbReference>
<feature type="transmembrane region" description="Helical" evidence="8">
    <location>
        <begin position="31"/>
        <end position="54"/>
    </location>
</feature>
<sequence length="486" mass="52969">MLTVALALPATYVFARYRFAGKSLIQSCIAVPFVLPSVVVAAAFSALLGDKGLLNEWLMGIWGLSSPPIRLEQSLAFILMAHVFYNFTVVLRIVGGFWSRLHPDLSHAAQVLGASPWKAFWKVTFPVLRPGIMAASLLVFIFCFSSFGVILILGGPRYATIEVAIYRQAVHLFNLPMAAALSLLQICFMFVFMWVYTRLQRSASVPFTPESLKTTQRDIVTNRDRIVVWGTVFLIFLFLGSPLLALVVRSLSTGSGVSLLYYRAIFENIGQSVFYVPPVAAIGYSVMFALAALVMSLCIGLPVAIFLSRDRGLATSLLDPLFMLPLATSAVTLGFGYIVALDEPPLNLRASPIIVPLAHTLVAYPFVVRSILPGLRSIPEHIRESAVLLGAAPGKVWWKVVAPMVRKSLAVGAIFAFTVSIGEFGATVFLARPEIPTVPLAIYRFLGQPGAMNYGQAMAMSTILMLVTTMGFLFLEKLRTGSGGEF</sequence>
<evidence type="ECO:0000256" key="1">
    <source>
        <dbReference type="ARBA" id="ARBA00004429"/>
    </source>
</evidence>
<evidence type="ECO:0000256" key="6">
    <source>
        <dbReference type="ARBA" id="ARBA00022989"/>
    </source>
</evidence>